<dbReference type="EMBL" id="WUPT01000001">
    <property type="protein sequence ID" value="MXQ06793.1"/>
    <property type="molecule type" value="Genomic_DNA"/>
</dbReference>
<proteinExistence type="predicted"/>
<dbReference type="SUPFAM" id="SSF53474">
    <property type="entry name" value="alpha/beta-Hydrolases"/>
    <property type="match status" value="1"/>
</dbReference>
<accession>A0A7C9M8R8</accession>
<keyword evidence="2" id="KW-1185">Reference proteome</keyword>
<name>A0A7C9M8R8_9RHOB</name>
<sequence>MRDLVLMSAVAIFAATESQADCAVLLHGLARGPGSMAIMEQALRSATLETVNMGYPSTSLPFEQLVGVALNDAVAACGDERTHFVTHSMGGILLRAWLEDNRPAVMGRVVMLGPPNNGSELVDIFGDLGPFRWLNGPAGLALGTGENSAPNRLGLPPVEVGVIAGNQSLNPVYSYLIDGPDDGKVSVASTRLPGLTDHIVLPVTHTFMMNDPMVIRQTLLFLRDGAFQPDLTYGDLVRELLE</sequence>
<reference evidence="1 2" key="2">
    <citation type="submission" date="2020-03" db="EMBL/GenBank/DDBJ databases">
        <title>Kangsaoukella pontilimi gen. nov., sp. nov., a new member of the family Rhodobacteraceae isolated from a tidal mudflat.</title>
        <authorList>
            <person name="Kim I.S."/>
        </authorList>
    </citation>
    <scope>NUCLEOTIDE SEQUENCE [LARGE SCALE GENOMIC DNA]</scope>
    <source>
        <strain evidence="1 2">GH1-50</strain>
    </source>
</reference>
<evidence type="ECO:0000313" key="2">
    <source>
        <dbReference type="Proteomes" id="UP000480350"/>
    </source>
</evidence>
<dbReference type="GO" id="GO:0016787">
    <property type="term" value="F:hydrolase activity"/>
    <property type="evidence" value="ECO:0007669"/>
    <property type="project" value="UniProtKB-KW"/>
</dbReference>
<reference evidence="1 2" key="1">
    <citation type="submission" date="2019-12" db="EMBL/GenBank/DDBJ databases">
        <authorList>
            <person name="Lee S.D."/>
        </authorList>
    </citation>
    <scope>NUCLEOTIDE SEQUENCE [LARGE SCALE GENOMIC DNA]</scope>
    <source>
        <strain evidence="1 2">GH1-50</strain>
    </source>
</reference>
<comment type="caution">
    <text evidence="1">The sequence shown here is derived from an EMBL/GenBank/DDBJ whole genome shotgun (WGS) entry which is preliminary data.</text>
</comment>
<dbReference type="Proteomes" id="UP000480350">
    <property type="component" value="Unassembled WGS sequence"/>
</dbReference>
<dbReference type="Gene3D" id="3.40.50.1820">
    <property type="entry name" value="alpha/beta hydrolase"/>
    <property type="match status" value="1"/>
</dbReference>
<dbReference type="PANTHER" id="PTHR37946:SF1">
    <property type="entry name" value="SLL1969 PROTEIN"/>
    <property type="match status" value="1"/>
</dbReference>
<evidence type="ECO:0000313" key="1">
    <source>
        <dbReference type="EMBL" id="MXQ06793.1"/>
    </source>
</evidence>
<keyword evidence="1" id="KW-0378">Hydrolase</keyword>
<dbReference type="AlphaFoldDB" id="A0A7C9M8R8"/>
<dbReference type="RefSeq" id="WP_160762711.1">
    <property type="nucleotide sequence ID" value="NZ_WUPT01000001.1"/>
</dbReference>
<dbReference type="InterPro" id="IPR029058">
    <property type="entry name" value="AB_hydrolase_fold"/>
</dbReference>
<gene>
    <name evidence="1" type="ORF">GQ651_02935</name>
</gene>
<dbReference type="PANTHER" id="PTHR37946">
    <property type="entry name" value="SLL1969 PROTEIN"/>
    <property type="match status" value="1"/>
</dbReference>
<protein>
    <submittedName>
        <fullName evidence="1">Alpha/beta hydrolase</fullName>
    </submittedName>
</protein>
<organism evidence="1 2">
    <name type="scientific">Kangsaoukella pontilimi</name>
    <dbReference type="NCBI Taxonomy" id="2691042"/>
    <lineage>
        <taxon>Bacteria</taxon>
        <taxon>Pseudomonadati</taxon>
        <taxon>Pseudomonadota</taxon>
        <taxon>Alphaproteobacteria</taxon>
        <taxon>Rhodobacterales</taxon>
        <taxon>Paracoccaceae</taxon>
        <taxon>Kangsaoukella</taxon>
    </lineage>
</organism>